<evidence type="ECO:0000313" key="2">
    <source>
        <dbReference type="EMBL" id="RKP16608.1"/>
    </source>
</evidence>
<dbReference type="Proteomes" id="UP000030755">
    <property type="component" value="Unassembled WGS sequence"/>
</dbReference>
<evidence type="ECO:0000313" key="1">
    <source>
        <dbReference type="EMBL" id="EPZ31494.1"/>
    </source>
</evidence>
<organism evidence="1 3">
    <name type="scientific">Rozella allomycis (strain CSF55)</name>
    <dbReference type="NCBI Taxonomy" id="988480"/>
    <lineage>
        <taxon>Eukaryota</taxon>
        <taxon>Fungi</taxon>
        <taxon>Fungi incertae sedis</taxon>
        <taxon>Cryptomycota</taxon>
        <taxon>Cryptomycota incertae sedis</taxon>
        <taxon>Rozella</taxon>
    </lineage>
</organism>
<dbReference type="EMBL" id="ML006376">
    <property type="protein sequence ID" value="RKP16608.1"/>
    <property type="molecule type" value="Genomic_DNA"/>
</dbReference>
<accession>A0A075ANP2</accession>
<dbReference type="Proteomes" id="UP000281549">
    <property type="component" value="Unassembled WGS sequence"/>
</dbReference>
<evidence type="ECO:0000313" key="3">
    <source>
        <dbReference type="Proteomes" id="UP000030755"/>
    </source>
</evidence>
<reference evidence="1 3" key="1">
    <citation type="journal article" date="2013" name="Curr. Biol.">
        <title>Shared signatures of parasitism and phylogenomics unite Cryptomycota and microsporidia.</title>
        <authorList>
            <person name="James T.Y."/>
            <person name="Pelin A."/>
            <person name="Bonen L."/>
            <person name="Ahrendt S."/>
            <person name="Sain D."/>
            <person name="Corradi N."/>
            <person name="Stajich J.E."/>
        </authorList>
    </citation>
    <scope>NUCLEOTIDE SEQUENCE [LARGE SCALE GENOMIC DNA]</scope>
    <source>
        <strain evidence="1 3">CSF55</strain>
        <strain evidence="1 3">CSF55</strain>
    </source>
</reference>
<name>A0A075ANP2_ROZAC</name>
<reference evidence="2" key="3">
    <citation type="submission" date="2018-08" db="EMBL/GenBank/DDBJ databases">
        <title>Leveraging single-cell genomics to expand the Fungal Tree of Life.</title>
        <authorList>
            <consortium name="DOE Joint Genome Institute"/>
            <person name="Ahrendt S.R."/>
            <person name="Quandt C.A."/>
            <person name="Ciobanu D."/>
            <person name="Clum A."/>
            <person name="Salamov A."/>
            <person name="Andreopoulos B."/>
            <person name="Cheng J.-F."/>
            <person name="Woyke T."/>
            <person name="Pelin A."/>
            <person name="Henrissat B."/>
            <person name="Reynolds N."/>
            <person name="Benny G.L."/>
            <person name="Smith M.E."/>
            <person name="James T.Y."/>
            <person name="Grigoriev I.V."/>
        </authorList>
    </citation>
    <scope>NUCLEOTIDE SEQUENCE</scope>
    <source>
        <strain evidence="2">CSF55</strain>
    </source>
</reference>
<dbReference type="EMBL" id="KE561214">
    <property type="protein sequence ID" value="EPZ31494.1"/>
    <property type="molecule type" value="Genomic_DNA"/>
</dbReference>
<protein>
    <submittedName>
        <fullName evidence="1">Uncharacterized protein</fullName>
    </submittedName>
</protein>
<gene>
    <name evidence="1" type="ORF">O9G_005449</name>
    <name evidence="2" type="ORF">ROZALSC1DRAFT_31487</name>
</gene>
<dbReference type="AlphaFoldDB" id="A0A075ANP2"/>
<reference evidence="4" key="2">
    <citation type="journal article" date="2018" name="Nat. Microbiol.">
        <title>Leveraging single-cell genomics to expand the fungal tree of life.</title>
        <authorList>
            <person name="Ahrendt S.R."/>
            <person name="Quandt C.A."/>
            <person name="Ciobanu D."/>
            <person name="Clum A."/>
            <person name="Salamov A."/>
            <person name="Andreopoulos B."/>
            <person name="Cheng J.F."/>
            <person name="Woyke T."/>
            <person name="Pelin A."/>
            <person name="Henrissat B."/>
            <person name="Reynolds N.K."/>
            <person name="Benny G.L."/>
            <person name="Smith M.E."/>
            <person name="James T.Y."/>
            <person name="Grigoriev I.V."/>
        </authorList>
    </citation>
    <scope>NUCLEOTIDE SEQUENCE [LARGE SCALE GENOMIC DNA]</scope>
    <source>
        <strain evidence="4">CSF55</strain>
    </source>
</reference>
<dbReference type="HOGENOM" id="CLU_1469013_0_0_1"/>
<sequence length="184" mass="20789">MEQLALQIMHRELISGNSVCGIGLLDTSISNEQNSSVKLTLEVWTLSVDGKCENEMVEIECMFYTGNNVKIEKSSTGTIRPTHVQLDSLTYIGPSDTYYVGMCPLWIVAHVLILTCEKLPNSEVSKAEGRFKVYRGLGQGGNEEVKISEEIKIDVDQLNQKNWFGKAFFNLKWMQLSYNQIPIF</sequence>
<keyword evidence="3" id="KW-1185">Reference proteome</keyword>
<proteinExistence type="predicted"/>
<evidence type="ECO:0000313" key="4">
    <source>
        <dbReference type="Proteomes" id="UP000281549"/>
    </source>
</evidence>